<dbReference type="InterPro" id="IPR000847">
    <property type="entry name" value="LysR_HTH_N"/>
</dbReference>
<dbReference type="PANTHER" id="PTHR30419">
    <property type="entry name" value="HTH-TYPE TRANSCRIPTIONAL REGULATOR YBHD"/>
    <property type="match status" value="1"/>
</dbReference>
<accession>A0ABT6AG50</accession>
<organism evidence="6 7">
    <name type="scientific">Cupriavidus basilensis</name>
    <dbReference type="NCBI Taxonomy" id="68895"/>
    <lineage>
        <taxon>Bacteria</taxon>
        <taxon>Pseudomonadati</taxon>
        <taxon>Pseudomonadota</taxon>
        <taxon>Betaproteobacteria</taxon>
        <taxon>Burkholderiales</taxon>
        <taxon>Burkholderiaceae</taxon>
        <taxon>Cupriavidus</taxon>
    </lineage>
</organism>
<dbReference type="PROSITE" id="PS50931">
    <property type="entry name" value="HTH_LYSR"/>
    <property type="match status" value="1"/>
</dbReference>
<evidence type="ECO:0000256" key="2">
    <source>
        <dbReference type="ARBA" id="ARBA00023015"/>
    </source>
</evidence>
<evidence type="ECO:0000256" key="4">
    <source>
        <dbReference type="ARBA" id="ARBA00023163"/>
    </source>
</evidence>
<dbReference type="SUPFAM" id="SSF46785">
    <property type="entry name" value="Winged helix' DNA-binding domain"/>
    <property type="match status" value="1"/>
</dbReference>
<comment type="similarity">
    <text evidence="1">Belongs to the LysR transcriptional regulatory family.</text>
</comment>
<evidence type="ECO:0000313" key="6">
    <source>
        <dbReference type="EMBL" id="MDF3831580.1"/>
    </source>
</evidence>
<keyword evidence="4" id="KW-0804">Transcription</keyword>
<proteinExistence type="inferred from homology"/>
<dbReference type="Pfam" id="PF00126">
    <property type="entry name" value="HTH_1"/>
    <property type="match status" value="1"/>
</dbReference>
<name>A0ABT6AG50_9BURK</name>
<feature type="domain" description="HTH lysR-type" evidence="5">
    <location>
        <begin position="1"/>
        <end position="55"/>
    </location>
</feature>
<dbReference type="RefSeq" id="WP_276263420.1">
    <property type="nucleotide sequence ID" value="NZ_JARJLM010000017.1"/>
</dbReference>
<keyword evidence="2" id="KW-0805">Transcription regulation</keyword>
<dbReference type="InterPro" id="IPR050950">
    <property type="entry name" value="HTH-type_LysR_regulators"/>
</dbReference>
<dbReference type="Gene3D" id="3.40.190.290">
    <property type="match status" value="1"/>
</dbReference>
<dbReference type="InterPro" id="IPR036390">
    <property type="entry name" value="WH_DNA-bd_sf"/>
</dbReference>
<evidence type="ECO:0000256" key="1">
    <source>
        <dbReference type="ARBA" id="ARBA00009437"/>
    </source>
</evidence>
<gene>
    <name evidence="6" type="ORF">P3W85_01190</name>
</gene>
<protein>
    <submittedName>
        <fullName evidence="6">LysR family transcriptional regulator</fullName>
    </submittedName>
</protein>
<dbReference type="EMBL" id="JARJLM010000017">
    <property type="protein sequence ID" value="MDF3831580.1"/>
    <property type="molecule type" value="Genomic_DNA"/>
</dbReference>
<dbReference type="PANTHER" id="PTHR30419:SF8">
    <property type="entry name" value="NITROGEN ASSIMILATION TRANSCRIPTIONAL ACTIVATOR-RELATED"/>
    <property type="match status" value="1"/>
</dbReference>
<keyword evidence="7" id="KW-1185">Reference proteome</keyword>
<comment type="caution">
    <text evidence="6">The sequence shown here is derived from an EMBL/GenBank/DDBJ whole genome shotgun (WGS) entry which is preliminary data.</text>
</comment>
<dbReference type="Gene3D" id="1.10.10.10">
    <property type="entry name" value="Winged helix-like DNA-binding domain superfamily/Winged helix DNA-binding domain"/>
    <property type="match status" value="1"/>
</dbReference>
<dbReference type="InterPro" id="IPR005119">
    <property type="entry name" value="LysR_subst-bd"/>
</dbReference>
<dbReference type="SUPFAM" id="SSF53850">
    <property type="entry name" value="Periplasmic binding protein-like II"/>
    <property type="match status" value="1"/>
</dbReference>
<evidence type="ECO:0000256" key="3">
    <source>
        <dbReference type="ARBA" id="ARBA00023125"/>
    </source>
</evidence>
<sequence>MDYKYFLAVVDSGSLAAASERLHIAPSAISRQIALLEEGIGVLLFERRPRGMVLTAAGEALAAHALRVRLEEEAIVNSLRTASYTKAHVVQIASTEGLSRYFLPQVMAEFEVTNPAVQFVLSVSTPFDCVKMVRAGETDIGVVFSTAPVTDVRVDYACRSPLCAIMRPDHPLATFGGLSLAALQPYPIAMTRPGTTQRQLFDHVCQMEKLNFTEVLTCNYSGALHEFVRRTTAVALGSLISHESDRDYGLIAVPLIDSRLNRDIQILSMAKRALPPTISLFRDSLIRRLEEVNVPEAMH</sequence>
<dbReference type="PRINTS" id="PR00039">
    <property type="entry name" value="HTHLYSR"/>
</dbReference>
<evidence type="ECO:0000259" key="5">
    <source>
        <dbReference type="PROSITE" id="PS50931"/>
    </source>
</evidence>
<reference evidence="6 7" key="1">
    <citation type="submission" date="2023-03" db="EMBL/GenBank/DDBJ databases">
        <title>Draft assemblies of triclosan tolerant bacteria isolated from returned activated sludge.</title>
        <authorList>
            <person name="Van Hamelsveld S."/>
        </authorList>
    </citation>
    <scope>NUCLEOTIDE SEQUENCE [LARGE SCALE GENOMIC DNA]</scope>
    <source>
        <strain evidence="6 7">GW210010_S58</strain>
    </source>
</reference>
<dbReference type="Proteomes" id="UP001216674">
    <property type="component" value="Unassembled WGS sequence"/>
</dbReference>
<dbReference type="Pfam" id="PF03466">
    <property type="entry name" value="LysR_substrate"/>
    <property type="match status" value="1"/>
</dbReference>
<evidence type="ECO:0000313" key="7">
    <source>
        <dbReference type="Proteomes" id="UP001216674"/>
    </source>
</evidence>
<dbReference type="InterPro" id="IPR036388">
    <property type="entry name" value="WH-like_DNA-bd_sf"/>
</dbReference>
<keyword evidence="3" id="KW-0238">DNA-binding</keyword>